<evidence type="ECO:0000259" key="2">
    <source>
        <dbReference type="PROSITE" id="PS50003"/>
    </source>
</evidence>
<feature type="compositionally biased region" description="Low complexity" evidence="1">
    <location>
        <begin position="640"/>
        <end position="649"/>
    </location>
</feature>
<dbReference type="InterPro" id="IPR011993">
    <property type="entry name" value="PH-like_dom_sf"/>
</dbReference>
<feature type="compositionally biased region" description="Polar residues" evidence="1">
    <location>
        <begin position="559"/>
        <end position="584"/>
    </location>
</feature>
<keyword evidence="4" id="KW-1185">Reference proteome</keyword>
<feature type="non-terminal residue" evidence="3">
    <location>
        <position position="1"/>
    </location>
</feature>
<sequence length="739" mass="80936">TAIHCYAVLPDFAGLKHLRPSEDVKDEPAKPKETTFKGKAGWLKKSSGKILSSYKDRYIQLDKTQIAVYENEDLKNCLEHLDLENYDKCHELRSPFKKKYRLILIRAPKSASKVSDIKLQAQSQEEKQEWIKALSDGINRAKNKIFDEVKVDESLSLDHVTRSRPKGNRSRRPPTRIHMKEVANVSSDGILRLDLDSVDNMPNGDHVLMDSADGEAKVTPAKSLDNIPEEPADEDTTPQKKVLKPPMPPSKESKPTESQDSESKHEEPAPQKKILMPPMPPSKEQKPSESIKEEKGNEEEKVVKPPMLPSKENKPRISANEDTTLENGESEAESTPDKSSPLQGETDAPETVHTPSSPAKDMKPKQAVSVSDKEILSEDEGFTSKENEEDEAEDKPCVLSNNVPKPQGVMWNSPSSAIEKSSADQNANKSAQSVVTTITPEPAKHTSELKLTPHSTPEAVKKSAAPPAPPKKKPVKPPVKMVDQVVQDNPVVSTIATFPVNVSSSVEKGSENTPSEETEPATHKPKEERKIVILSLSNSGTSEDLDDKSGVEAEVKSIDSGQLSAEDSESSEQVTPSTDKLQSSLEVLDGVTSEEELETPDSKVQKIEDPLSAIITVELEATIDDSSPVTAENTTTPQISSPASSLNSSLKKWSASTGNLLEEMVGLQSKVSMELEETGELLGKIAPRGSPEAGQDSEGTTDPEILLATAMEKLKKADQFLREAKNFKEQENKSNRTSW</sequence>
<dbReference type="InterPro" id="IPR001849">
    <property type="entry name" value="PH_domain"/>
</dbReference>
<feature type="region of interest" description="Disordered" evidence="1">
    <location>
        <begin position="625"/>
        <end position="649"/>
    </location>
</feature>
<organism evidence="3 4">
    <name type="scientific">Hemibagrus guttatus</name>
    <dbReference type="NCBI Taxonomy" id="175788"/>
    <lineage>
        <taxon>Eukaryota</taxon>
        <taxon>Metazoa</taxon>
        <taxon>Chordata</taxon>
        <taxon>Craniata</taxon>
        <taxon>Vertebrata</taxon>
        <taxon>Euteleostomi</taxon>
        <taxon>Actinopterygii</taxon>
        <taxon>Neopterygii</taxon>
        <taxon>Teleostei</taxon>
        <taxon>Ostariophysi</taxon>
        <taxon>Siluriformes</taxon>
        <taxon>Bagridae</taxon>
        <taxon>Hemibagrus</taxon>
    </lineage>
</organism>
<feature type="compositionally biased region" description="Basic and acidic residues" evidence="1">
    <location>
        <begin position="283"/>
        <end position="303"/>
    </location>
</feature>
<dbReference type="GO" id="GO:0071888">
    <property type="term" value="P:macrophage apoptotic process"/>
    <property type="evidence" value="ECO:0007669"/>
    <property type="project" value="TreeGrafter"/>
</dbReference>
<evidence type="ECO:0000256" key="1">
    <source>
        <dbReference type="SAM" id="MobiDB-lite"/>
    </source>
</evidence>
<accession>A0AAE0QW46</accession>
<dbReference type="InterPro" id="IPR043448">
    <property type="entry name" value="PKHO1/2"/>
</dbReference>
<dbReference type="EMBL" id="JAUCMX010000010">
    <property type="protein sequence ID" value="KAK3533934.1"/>
    <property type="molecule type" value="Genomic_DNA"/>
</dbReference>
<dbReference type="PROSITE" id="PS50003">
    <property type="entry name" value="PH_DOMAIN"/>
    <property type="match status" value="1"/>
</dbReference>
<feature type="compositionally biased region" description="Polar residues" evidence="1">
    <location>
        <begin position="498"/>
        <end position="513"/>
    </location>
</feature>
<dbReference type="SMART" id="SM00233">
    <property type="entry name" value="PH"/>
    <property type="match status" value="1"/>
</dbReference>
<feature type="compositionally biased region" description="Basic and acidic residues" evidence="1">
    <location>
        <begin position="547"/>
        <end position="557"/>
    </location>
</feature>
<name>A0AAE0QW46_9TELE</name>
<dbReference type="Proteomes" id="UP001274896">
    <property type="component" value="Unassembled WGS sequence"/>
</dbReference>
<feature type="compositionally biased region" description="Polar residues" evidence="1">
    <location>
        <begin position="625"/>
        <end position="639"/>
    </location>
</feature>
<protein>
    <recommendedName>
        <fullName evidence="2">PH domain-containing protein</fullName>
    </recommendedName>
</protein>
<dbReference type="Gene3D" id="2.30.29.30">
    <property type="entry name" value="Pleckstrin-homology domain (PH domain)/Phosphotyrosine-binding domain (PTB)"/>
    <property type="match status" value="1"/>
</dbReference>
<feature type="domain" description="PH" evidence="2">
    <location>
        <begin position="36"/>
        <end position="139"/>
    </location>
</feature>
<reference evidence="3" key="1">
    <citation type="submission" date="2023-06" db="EMBL/GenBank/DDBJ databases">
        <title>Male Hemibagrus guttatus genome.</title>
        <authorList>
            <person name="Bian C."/>
        </authorList>
    </citation>
    <scope>NUCLEOTIDE SEQUENCE</scope>
    <source>
        <strain evidence="3">Male_cb2023</strain>
        <tissue evidence="3">Muscle</tissue>
    </source>
</reference>
<comment type="caution">
    <text evidence="3">The sequence shown here is derived from an EMBL/GenBank/DDBJ whole genome shotgun (WGS) entry which is preliminary data.</text>
</comment>
<dbReference type="PANTHER" id="PTHR15871">
    <property type="entry name" value="PH DOMAIN-CONTAINING PROTEIN"/>
    <property type="match status" value="1"/>
</dbReference>
<feature type="compositionally biased region" description="Acidic residues" evidence="1">
    <location>
        <begin position="227"/>
        <end position="236"/>
    </location>
</feature>
<dbReference type="Pfam" id="PF00169">
    <property type="entry name" value="PH"/>
    <property type="match status" value="1"/>
</dbReference>
<dbReference type="PANTHER" id="PTHR15871:SF2">
    <property type="entry name" value="PLECKSTRIN HOMOLOGY DOMAIN-CONTAINING FAMILY O MEMBER 2"/>
    <property type="match status" value="1"/>
</dbReference>
<evidence type="ECO:0000313" key="4">
    <source>
        <dbReference type="Proteomes" id="UP001274896"/>
    </source>
</evidence>
<proteinExistence type="predicted"/>
<feature type="region of interest" description="Disordered" evidence="1">
    <location>
        <begin position="498"/>
        <end position="584"/>
    </location>
</feature>
<feature type="compositionally biased region" description="Polar residues" evidence="1">
    <location>
        <begin position="399"/>
        <end position="439"/>
    </location>
</feature>
<gene>
    <name evidence="3" type="ORF">QTP70_034932</name>
</gene>
<dbReference type="SUPFAM" id="SSF50729">
    <property type="entry name" value="PH domain-like"/>
    <property type="match status" value="1"/>
</dbReference>
<feature type="compositionally biased region" description="Basic and acidic residues" evidence="1">
    <location>
        <begin position="520"/>
        <end position="531"/>
    </location>
</feature>
<feature type="region of interest" description="Disordered" evidence="1">
    <location>
        <begin position="221"/>
        <end position="481"/>
    </location>
</feature>
<evidence type="ECO:0000313" key="3">
    <source>
        <dbReference type="EMBL" id="KAK3533934.1"/>
    </source>
</evidence>
<dbReference type="AlphaFoldDB" id="A0AAE0QW46"/>
<feature type="compositionally biased region" description="Basic and acidic residues" evidence="1">
    <location>
        <begin position="251"/>
        <end position="270"/>
    </location>
</feature>
<feature type="compositionally biased region" description="Basic and acidic residues" evidence="1">
    <location>
        <begin position="371"/>
        <end position="386"/>
    </location>
</feature>